<dbReference type="Proteomes" id="UP001589836">
    <property type="component" value="Unassembled WGS sequence"/>
</dbReference>
<keyword evidence="2" id="KW-1185">Reference proteome</keyword>
<name>A0ABV6LNT0_9BACI</name>
<accession>A0ABV6LNT0</accession>
<dbReference type="InterPro" id="IPR058870">
    <property type="entry name" value="YuzC"/>
</dbReference>
<gene>
    <name evidence="1" type="ORF">ACFFGV_10070</name>
</gene>
<sequence length="129" mass="14726">MKHYGYVPCTGCYFPCLPSYNYNFLPLYLVRNRNYPPVDPSKLEDSAKQCAILLKEAETLTNTFSSSSSFSQTIMEAAQKNDREQVKKQLTSLGINHLDEVHYTPDGIQVILLHSTEKHNCTLTIALHW</sequence>
<reference evidence="1 2" key="1">
    <citation type="submission" date="2024-09" db="EMBL/GenBank/DDBJ databases">
        <authorList>
            <person name="Sun Q."/>
            <person name="Mori K."/>
        </authorList>
    </citation>
    <scope>NUCLEOTIDE SEQUENCE [LARGE SCALE GENOMIC DNA]</scope>
    <source>
        <strain evidence="1 2">NCAIM B.02529</strain>
    </source>
</reference>
<evidence type="ECO:0000313" key="1">
    <source>
        <dbReference type="EMBL" id="MFC0523903.1"/>
    </source>
</evidence>
<organism evidence="1 2">
    <name type="scientific">Pontibacillus salicampi</name>
    <dbReference type="NCBI Taxonomy" id="1449801"/>
    <lineage>
        <taxon>Bacteria</taxon>
        <taxon>Bacillati</taxon>
        <taxon>Bacillota</taxon>
        <taxon>Bacilli</taxon>
        <taxon>Bacillales</taxon>
        <taxon>Bacillaceae</taxon>
        <taxon>Pontibacillus</taxon>
    </lineage>
</organism>
<dbReference type="Pfam" id="PF26344">
    <property type="entry name" value="YuzC"/>
    <property type="match status" value="1"/>
</dbReference>
<proteinExistence type="predicted"/>
<protein>
    <recommendedName>
        <fullName evidence="3">Inner spore coat protein</fullName>
    </recommendedName>
</protein>
<evidence type="ECO:0008006" key="3">
    <source>
        <dbReference type="Google" id="ProtNLM"/>
    </source>
</evidence>
<evidence type="ECO:0000313" key="2">
    <source>
        <dbReference type="Proteomes" id="UP001589836"/>
    </source>
</evidence>
<comment type="caution">
    <text evidence="1">The sequence shown here is derived from an EMBL/GenBank/DDBJ whole genome shotgun (WGS) entry which is preliminary data.</text>
</comment>
<dbReference type="EMBL" id="JBHLTP010000008">
    <property type="protein sequence ID" value="MFC0523903.1"/>
    <property type="molecule type" value="Genomic_DNA"/>
</dbReference>
<dbReference type="RefSeq" id="WP_377347304.1">
    <property type="nucleotide sequence ID" value="NZ_JBHLTP010000008.1"/>
</dbReference>